<comment type="caution">
    <text evidence="2">The sequence shown here is derived from an EMBL/GenBank/DDBJ whole genome shotgun (WGS) entry which is preliminary data.</text>
</comment>
<name>A0A3N9TIY9_9VIBR</name>
<feature type="domain" description="Glycosyl transferase family 1" evidence="1">
    <location>
        <begin position="180"/>
        <end position="326"/>
    </location>
</feature>
<evidence type="ECO:0000313" key="2">
    <source>
        <dbReference type="EMBL" id="RQW63884.1"/>
    </source>
</evidence>
<accession>A0A3N9TIY9</accession>
<dbReference type="AlphaFoldDB" id="A0A3N9TIY9"/>
<evidence type="ECO:0000259" key="1">
    <source>
        <dbReference type="Pfam" id="PF00534"/>
    </source>
</evidence>
<keyword evidence="2" id="KW-0808">Transferase</keyword>
<dbReference type="EMBL" id="RJVQ01000002">
    <property type="protein sequence ID" value="RQW63884.1"/>
    <property type="molecule type" value="Genomic_DNA"/>
</dbReference>
<dbReference type="GO" id="GO:1901135">
    <property type="term" value="P:carbohydrate derivative metabolic process"/>
    <property type="evidence" value="ECO:0007669"/>
    <property type="project" value="UniProtKB-ARBA"/>
</dbReference>
<dbReference type="GO" id="GO:0016757">
    <property type="term" value="F:glycosyltransferase activity"/>
    <property type="evidence" value="ECO:0007669"/>
    <property type="project" value="InterPro"/>
</dbReference>
<protein>
    <submittedName>
        <fullName evidence="2">Glycosyltransferase</fullName>
    </submittedName>
</protein>
<dbReference type="Gene3D" id="3.40.50.2000">
    <property type="entry name" value="Glycogen Phosphorylase B"/>
    <property type="match status" value="2"/>
</dbReference>
<dbReference type="Pfam" id="PF00534">
    <property type="entry name" value="Glycos_transf_1"/>
    <property type="match status" value="1"/>
</dbReference>
<gene>
    <name evidence="2" type="ORF">EES38_04565</name>
</gene>
<evidence type="ECO:0000313" key="3">
    <source>
        <dbReference type="Proteomes" id="UP000281112"/>
    </source>
</evidence>
<dbReference type="RefSeq" id="WP_124936005.1">
    <property type="nucleotide sequence ID" value="NZ_RJVQ01000002.1"/>
</dbReference>
<dbReference type="Proteomes" id="UP000281112">
    <property type="component" value="Unassembled WGS sequence"/>
</dbReference>
<dbReference type="OrthoDB" id="9792269at2"/>
<dbReference type="InterPro" id="IPR001296">
    <property type="entry name" value="Glyco_trans_1"/>
</dbReference>
<dbReference type="SUPFAM" id="SSF53756">
    <property type="entry name" value="UDP-Glycosyltransferase/glycogen phosphorylase"/>
    <property type="match status" value="1"/>
</dbReference>
<reference evidence="2 3" key="1">
    <citation type="submission" date="2018-11" db="EMBL/GenBank/DDBJ databases">
        <title>Vibrio LJC006 sp. nov., isolated from seawater during the bloom of the enteromorpha.</title>
        <authorList>
            <person name="Liang J."/>
        </authorList>
    </citation>
    <scope>NUCLEOTIDE SEQUENCE [LARGE SCALE GENOMIC DNA]</scope>
    <source>
        <strain evidence="2 3">LJC006</strain>
    </source>
</reference>
<dbReference type="PANTHER" id="PTHR12526">
    <property type="entry name" value="GLYCOSYLTRANSFERASE"/>
    <property type="match status" value="1"/>
</dbReference>
<proteinExistence type="predicted"/>
<sequence length="347" mass="39343">MITINTSISTSAGGIEALIRSFHEIFNEKATEYYFTSNSKEIFERVDGVLYSQVGEINSGKFAKVVSKIRLYITLLFGFSFNQKIFIFHPTDLLYIPLPTILLNKIILVQTNRLDVTFTRLGRLGMFLKGRFVYKYTVYTDLDRTDYIKAFPGLKKEKINVIPRGCRIPTATTPLNISRKLVTIARINEDQKRFEQMIKVMEHLPNDYSLTIYGEGTADEVTRLKEKIASSQANITYAGGVSDVTQVLRLHSIFIMTSAYEGFGQTLIEARSQGLPIVVYDTFTAVNWVVKNGKTGFIHEFGDYQSMCSSIVTLATDEKLYNEMSSSSLKLAVETDNSVVKELWRNI</sequence>
<keyword evidence="3" id="KW-1185">Reference proteome</keyword>
<organism evidence="2 3">
    <name type="scientific">Vibrio viridaestus</name>
    <dbReference type="NCBI Taxonomy" id="2487322"/>
    <lineage>
        <taxon>Bacteria</taxon>
        <taxon>Pseudomonadati</taxon>
        <taxon>Pseudomonadota</taxon>
        <taxon>Gammaproteobacteria</taxon>
        <taxon>Vibrionales</taxon>
        <taxon>Vibrionaceae</taxon>
        <taxon>Vibrio</taxon>
    </lineage>
</organism>